<evidence type="ECO:0000256" key="6">
    <source>
        <dbReference type="ARBA" id="ARBA00022771"/>
    </source>
</evidence>
<dbReference type="InterPro" id="IPR039396">
    <property type="entry name" value="Deltex_C"/>
</dbReference>
<evidence type="ECO:0000313" key="13">
    <source>
        <dbReference type="Proteomes" id="UP000694563"/>
    </source>
</evidence>
<dbReference type="Ensembl" id="ENSCUST00005001504.1">
    <property type="protein sequence ID" value="ENSCUSP00005001425.1"/>
    <property type="gene ID" value="ENSCUSG00005000995.1"/>
</dbReference>
<dbReference type="InterPro" id="IPR039398">
    <property type="entry name" value="Deltex_fam"/>
</dbReference>
<accession>A0A8C3TMD5</accession>
<dbReference type="Pfam" id="PF13923">
    <property type="entry name" value="zf-C3HC4_2"/>
    <property type="match status" value="1"/>
</dbReference>
<dbReference type="InterPro" id="IPR013083">
    <property type="entry name" value="Znf_RING/FYVE/PHD"/>
</dbReference>
<dbReference type="InterPro" id="IPR017907">
    <property type="entry name" value="Znf_RING_CS"/>
</dbReference>
<dbReference type="GO" id="GO:0005737">
    <property type="term" value="C:cytoplasm"/>
    <property type="evidence" value="ECO:0007669"/>
    <property type="project" value="UniProtKB-SubCell"/>
</dbReference>
<dbReference type="GO" id="GO:0007219">
    <property type="term" value="P:Notch signaling pathway"/>
    <property type="evidence" value="ECO:0007669"/>
    <property type="project" value="InterPro"/>
</dbReference>
<dbReference type="AlphaFoldDB" id="A0A8C3TMD5"/>
<keyword evidence="7 9" id="KW-0862">Zinc</keyword>
<dbReference type="GO" id="GO:0061630">
    <property type="term" value="F:ubiquitin protein ligase activity"/>
    <property type="evidence" value="ECO:0007669"/>
    <property type="project" value="UniProtKB-UniRule"/>
</dbReference>
<evidence type="ECO:0000259" key="11">
    <source>
        <dbReference type="PROSITE" id="PS50089"/>
    </source>
</evidence>
<dbReference type="CDD" id="cd09633">
    <property type="entry name" value="Deltex_C"/>
    <property type="match status" value="1"/>
</dbReference>
<dbReference type="Pfam" id="PF18102">
    <property type="entry name" value="DTC"/>
    <property type="match status" value="1"/>
</dbReference>
<evidence type="ECO:0000256" key="10">
    <source>
        <dbReference type="SAM" id="MobiDB-lite"/>
    </source>
</evidence>
<evidence type="ECO:0000256" key="5">
    <source>
        <dbReference type="ARBA" id="ARBA00022723"/>
    </source>
</evidence>
<feature type="compositionally biased region" description="Polar residues" evidence="10">
    <location>
        <begin position="227"/>
        <end position="246"/>
    </location>
</feature>
<dbReference type="SUPFAM" id="SSF57850">
    <property type="entry name" value="RING/U-box"/>
    <property type="match status" value="1"/>
</dbReference>
<evidence type="ECO:0000256" key="3">
    <source>
        <dbReference type="ARBA" id="ARBA00009413"/>
    </source>
</evidence>
<dbReference type="Proteomes" id="UP000694563">
    <property type="component" value="Chromosome 7"/>
</dbReference>
<feature type="region of interest" description="Disordered" evidence="10">
    <location>
        <begin position="1"/>
        <end position="45"/>
    </location>
</feature>
<dbReference type="GO" id="GO:0016567">
    <property type="term" value="P:protein ubiquitination"/>
    <property type="evidence" value="ECO:0007669"/>
    <property type="project" value="UniProtKB-UniRule"/>
</dbReference>
<reference evidence="12" key="1">
    <citation type="submission" date="2020-10" db="EMBL/GenBank/DDBJ databases">
        <title>Catharus ustulatus (Swainson's thrush) genome, bCatUst1, primary haplotype v2.</title>
        <authorList>
            <person name="Delmore K."/>
            <person name="Vafadar M."/>
            <person name="Formenti G."/>
            <person name="Chow W."/>
            <person name="Pelan S."/>
            <person name="Howe K."/>
            <person name="Rhie A."/>
            <person name="Mountcastle J."/>
            <person name="Haase B."/>
            <person name="Fedrigo O."/>
            <person name="Jarvis E.D."/>
        </authorList>
    </citation>
    <scope>NUCLEOTIDE SEQUENCE [LARGE SCALE GENOMIC DNA]</scope>
</reference>
<feature type="compositionally biased region" description="Polar residues" evidence="10">
    <location>
        <begin position="666"/>
        <end position="675"/>
    </location>
</feature>
<dbReference type="InterPro" id="IPR012677">
    <property type="entry name" value="Nucleotide-bd_a/b_plait_sf"/>
</dbReference>
<dbReference type="PROSITE" id="PS50089">
    <property type="entry name" value="ZF_RING_2"/>
    <property type="match status" value="1"/>
</dbReference>
<dbReference type="RefSeq" id="XP_032920457.2">
    <property type="nucleotide sequence ID" value="XM_033064566.2"/>
</dbReference>
<protein>
    <recommendedName>
        <fullName evidence="9">E3 ubiquitin-protein ligase</fullName>
        <ecNumber evidence="9">2.3.2.27</ecNumber>
    </recommendedName>
</protein>
<feature type="compositionally biased region" description="Gly residues" evidence="10">
    <location>
        <begin position="17"/>
        <end position="26"/>
    </location>
</feature>
<comment type="subcellular location">
    <subcellularLocation>
        <location evidence="9">Cytoplasm</location>
    </subcellularLocation>
</comment>
<dbReference type="OrthoDB" id="527344at2759"/>
<dbReference type="GeneID" id="116998615"/>
<comment type="catalytic activity">
    <reaction evidence="1 9">
        <text>S-ubiquitinyl-[E2 ubiquitin-conjugating enzyme]-L-cysteine + [acceptor protein]-L-lysine = [E2 ubiquitin-conjugating enzyme]-L-cysteine + N(6)-ubiquitinyl-[acceptor protein]-L-lysine.</text>
        <dbReference type="EC" id="2.3.2.27"/>
    </reaction>
</comment>
<gene>
    <name evidence="12" type="primary">DTX3L</name>
</gene>
<feature type="compositionally biased region" description="Basic and acidic residues" evidence="10">
    <location>
        <begin position="30"/>
        <end position="45"/>
    </location>
</feature>
<name>A0A8C3TMD5_CATUS</name>
<dbReference type="InterPro" id="IPR001841">
    <property type="entry name" value="Znf_RING"/>
</dbReference>
<dbReference type="Gene3D" id="3.30.70.330">
    <property type="match status" value="1"/>
</dbReference>
<keyword evidence="6 8" id="KW-0863">Zinc-finger</keyword>
<keyword evidence="13" id="KW-1185">Reference proteome</keyword>
<dbReference type="InterPro" id="IPR048409">
    <property type="entry name" value="DTX3L_KH-like"/>
</dbReference>
<dbReference type="Gene3D" id="3.30.40.10">
    <property type="entry name" value="Zinc/RING finger domain, C3HC4 (zinc finger)"/>
    <property type="match status" value="1"/>
</dbReference>
<dbReference type="SMART" id="SM00184">
    <property type="entry name" value="RING"/>
    <property type="match status" value="1"/>
</dbReference>
<proteinExistence type="inferred from homology"/>
<feature type="domain" description="RING-type" evidence="11">
    <location>
        <begin position="685"/>
        <end position="724"/>
    </location>
</feature>
<dbReference type="Pfam" id="PF21717">
    <property type="entry name" value="DTX3L_a-b"/>
    <property type="match status" value="1"/>
</dbReference>
<dbReference type="Pfam" id="PF23222">
    <property type="entry name" value="RRM_PARP14_1"/>
    <property type="match status" value="1"/>
</dbReference>
<dbReference type="CTD" id="151636"/>
<evidence type="ECO:0000256" key="1">
    <source>
        <dbReference type="ARBA" id="ARBA00000900"/>
    </source>
</evidence>
<evidence type="ECO:0000256" key="9">
    <source>
        <dbReference type="RuleBase" id="RU367105"/>
    </source>
</evidence>
<dbReference type="PANTHER" id="PTHR12622">
    <property type="entry name" value="DELTEX-RELATED"/>
    <property type="match status" value="1"/>
</dbReference>
<sequence length="864" mass="95842">MSRPGADPQRSELPRGAGRGAAGGAGNESESGRRSGGESESERRSAVMAAAPLLVQLSPAPAAEEKAILKLQAYFQSARRSGGGECTVRFGPRLGTFWVQFSEERDRKSVESRPKHTLELGAECVEIVILTGEGDLGKNQVTAQASASSSNVSATYSNISATYNDISASSSNVSATYNDISASSSNVSASSSDISATCNDISASYSDVSASYSDLSPRYSDVSASYSDLSASPALPQQEQQDSSGRGATAKEDLTKKIFLTVSATLNTSMFTEDQREKITIMCPNLKRERNPGMDGSEKLTGDFTDIEKAYHYFEDILSGKDPNHDFSHSECKNGLKDENGLNTEEINEFTVVTPLYEYFNHTRKEEIKELWEKFGACLRIKDYDEENTLIYLSSDKSPEKLKAASDFFIKTFQETTKDLTQKEVPITNSHTLEEKIRKLNERFRNLLAKEEGNQLLLRGPRSEILAARKFLAEEGENSQAEKNMKISSERYKYRNGIEVDASMFKLLEKILSKEIENINHKFDTLVEIKEGSYGQKVVIFRSKPKTSDMSSHATESFINAFQSACAMLRKKIISVKLSEDQKKILNTLRNAREFEDLNVKLWKNEDKLIISGLPDDLCAAEEYLKGILNIEDSAHTKNSTPLSSNLSSQETTGASKKSSVRQKNKLSSEGQTQAKAEENKEDECPICMDRITNKETLEKCKHAFCKVCIDKAMTYKRACPVCNSICGVLTGNQPDGTMSVKKYNSSLPGYPRCGTIQIEYSMKGGIQTKSHPNPGQQYMPALRTAYLPDNEEGREILQLLRRAFNQKLIFTVGQSRTTGKQSVITWNDIHHKTSIDGGPDHFGYPDPSYLQRVRSELKAKGIE</sequence>
<dbReference type="EC" id="2.3.2.27" evidence="9"/>
<comment type="pathway">
    <text evidence="2 9">Protein modification; protein ubiquitination.</text>
</comment>
<evidence type="ECO:0000313" key="12">
    <source>
        <dbReference type="Ensembl" id="ENSCUSP00005001425.1"/>
    </source>
</evidence>
<evidence type="ECO:0000256" key="2">
    <source>
        <dbReference type="ARBA" id="ARBA00004906"/>
    </source>
</evidence>
<dbReference type="Pfam" id="PF21718">
    <property type="entry name" value="KH_DTX3L"/>
    <property type="match status" value="2"/>
</dbReference>
<dbReference type="InterPro" id="IPR039399">
    <property type="entry name" value="Deltex_C_sf"/>
</dbReference>
<dbReference type="UniPathway" id="UPA00143"/>
<reference evidence="12" key="3">
    <citation type="submission" date="2025-09" db="UniProtKB">
        <authorList>
            <consortium name="Ensembl"/>
        </authorList>
    </citation>
    <scope>IDENTIFICATION</scope>
</reference>
<dbReference type="GO" id="GO:0008270">
    <property type="term" value="F:zinc ion binding"/>
    <property type="evidence" value="ECO:0007669"/>
    <property type="project" value="UniProtKB-KW"/>
</dbReference>
<organism evidence="12 13">
    <name type="scientific">Catharus ustulatus</name>
    <name type="common">Russet-backed thrush</name>
    <name type="synonym">Hylocichla ustulatus</name>
    <dbReference type="NCBI Taxonomy" id="91951"/>
    <lineage>
        <taxon>Eukaryota</taxon>
        <taxon>Metazoa</taxon>
        <taxon>Chordata</taxon>
        <taxon>Craniata</taxon>
        <taxon>Vertebrata</taxon>
        <taxon>Euteleostomi</taxon>
        <taxon>Archelosauria</taxon>
        <taxon>Archosauria</taxon>
        <taxon>Dinosauria</taxon>
        <taxon>Saurischia</taxon>
        <taxon>Theropoda</taxon>
        <taxon>Coelurosauria</taxon>
        <taxon>Aves</taxon>
        <taxon>Neognathae</taxon>
        <taxon>Neoaves</taxon>
        <taxon>Telluraves</taxon>
        <taxon>Australaves</taxon>
        <taxon>Passeriformes</taxon>
        <taxon>Turdidae</taxon>
        <taxon>Catharus</taxon>
    </lineage>
</organism>
<dbReference type="InterPro" id="IPR057051">
    <property type="entry name" value="PARP14_RPM_1"/>
</dbReference>
<comment type="similarity">
    <text evidence="3 9">Belongs to the Deltex family.</text>
</comment>
<keyword evidence="4 9" id="KW-0808">Transferase</keyword>
<evidence type="ECO:0000256" key="7">
    <source>
        <dbReference type="ARBA" id="ARBA00022833"/>
    </source>
</evidence>
<dbReference type="Gene3D" id="3.30.390.130">
    <property type="match status" value="1"/>
</dbReference>
<feature type="region of interest" description="Disordered" evidence="10">
    <location>
        <begin position="227"/>
        <end position="250"/>
    </location>
</feature>
<feature type="compositionally biased region" description="Polar residues" evidence="10">
    <location>
        <begin position="638"/>
        <end position="658"/>
    </location>
</feature>
<dbReference type="InterPro" id="IPR048418">
    <property type="entry name" value="DTX3L_a/b_dom"/>
</dbReference>
<keyword evidence="9" id="KW-0963">Cytoplasm</keyword>
<evidence type="ECO:0000256" key="8">
    <source>
        <dbReference type="PROSITE-ProRule" id="PRU00175"/>
    </source>
</evidence>
<keyword evidence="5 9" id="KW-0479">Metal-binding</keyword>
<reference evidence="12" key="2">
    <citation type="submission" date="2025-08" db="UniProtKB">
        <authorList>
            <consortium name="Ensembl"/>
        </authorList>
    </citation>
    <scope>IDENTIFICATION</scope>
</reference>
<feature type="region of interest" description="Disordered" evidence="10">
    <location>
        <begin position="638"/>
        <end position="676"/>
    </location>
</feature>
<evidence type="ECO:0000256" key="4">
    <source>
        <dbReference type="ARBA" id="ARBA00022679"/>
    </source>
</evidence>
<dbReference type="PROSITE" id="PS00518">
    <property type="entry name" value="ZF_RING_1"/>
    <property type="match status" value="1"/>
</dbReference>